<feature type="region of interest" description="Disordered" evidence="1">
    <location>
        <begin position="273"/>
        <end position="292"/>
    </location>
</feature>
<dbReference type="PANTHER" id="PTHR43685:SF2">
    <property type="entry name" value="GLYCOSYLTRANSFERASE 2-LIKE DOMAIN-CONTAINING PROTEIN"/>
    <property type="match status" value="1"/>
</dbReference>
<dbReference type="PANTHER" id="PTHR43685">
    <property type="entry name" value="GLYCOSYLTRANSFERASE"/>
    <property type="match status" value="1"/>
</dbReference>
<organism evidence="3 4">
    <name type="scientific">Marinicrinis sediminis</name>
    <dbReference type="NCBI Taxonomy" id="1652465"/>
    <lineage>
        <taxon>Bacteria</taxon>
        <taxon>Bacillati</taxon>
        <taxon>Bacillota</taxon>
        <taxon>Bacilli</taxon>
        <taxon>Bacillales</taxon>
        <taxon>Paenibacillaceae</taxon>
    </lineage>
</organism>
<dbReference type="Gene3D" id="3.90.550.10">
    <property type="entry name" value="Spore Coat Polysaccharide Biosynthesis Protein SpsA, Chain A"/>
    <property type="match status" value="1"/>
</dbReference>
<sequence length="292" mass="32993">MDTSAVATVVIPTFHRLMTLAEALESLSRQSEKRFEVIIVNDGGTDVMPVVACYPELLIKVISFPRNRGHVAARNAAIKQAVTRYIMLLDDDDLVAPRHMELMLEALEREQAQLVYSDAEIFRYEMGELGRQSTTRTPFSFAYDPVLLRSFLTIIPSGTLYERSVHDKIGLLDEEVANYWDWDFFLRVSASCKVTRLPVASTFYAFSGRASDHQSAQFTPKRGRYLARLCSKHGLGMLKMENFDTMTRSAELAARQAVTRRIWDGSPIYSRYPQSVKSSPHPGLSSLPESDL</sequence>
<dbReference type="Proteomes" id="UP001597497">
    <property type="component" value="Unassembled WGS sequence"/>
</dbReference>
<keyword evidence="4" id="KW-1185">Reference proteome</keyword>
<protein>
    <submittedName>
        <fullName evidence="3">Glycosyltransferase family 2 protein</fullName>
    </submittedName>
</protein>
<evidence type="ECO:0000259" key="2">
    <source>
        <dbReference type="Pfam" id="PF00535"/>
    </source>
</evidence>
<dbReference type="InterPro" id="IPR001173">
    <property type="entry name" value="Glyco_trans_2-like"/>
</dbReference>
<name>A0ABW5R767_9BACL</name>
<comment type="caution">
    <text evidence="3">The sequence shown here is derived from an EMBL/GenBank/DDBJ whole genome shotgun (WGS) entry which is preliminary data.</text>
</comment>
<dbReference type="EMBL" id="JBHUMM010000007">
    <property type="protein sequence ID" value="MFD2670848.1"/>
    <property type="molecule type" value="Genomic_DNA"/>
</dbReference>
<feature type="domain" description="Glycosyltransferase 2-like" evidence="2">
    <location>
        <begin position="8"/>
        <end position="169"/>
    </location>
</feature>
<reference evidence="4" key="1">
    <citation type="journal article" date="2019" name="Int. J. Syst. Evol. Microbiol.">
        <title>The Global Catalogue of Microorganisms (GCM) 10K type strain sequencing project: providing services to taxonomists for standard genome sequencing and annotation.</title>
        <authorList>
            <consortium name="The Broad Institute Genomics Platform"/>
            <consortium name="The Broad Institute Genome Sequencing Center for Infectious Disease"/>
            <person name="Wu L."/>
            <person name="Ma J."/>
        </authorList>
    </citation>
    <scope>NUCLEOTIDE SEQUENCE [LARGE SCALE GENOMIC DNA]</scope>
    <source>
        <strain evidence="4">KCTC 33676</strain>
    </source>
</reference>
<evidence type="ECO:0000256" key="1">
    <source>
        <dbReference type="SAM" id="MobiDB-lite"/>
    </source>
</evidence>
<accession>A0ABW5R767</accession>
<gene>
    <name evidence="3" type="ORF">ACFSUC_04405</name>
</gene>
<proteinExistence type="predicted"/>
<dbReference type="InterPro" id="IPR029044">
    <property type="entry name" value="Nucleotide-diphossugar_trans"/>
</dbReference>
<dbReference type="CDD" id="cd00761">
    <property type="entry name" value="Glyco_tranf_GTA_type"/>
    <property type="match status" value="1"/>
</dbReference>
<dbReference type="RefSeq" id="WP_379928276.1">
    <property type="nucleotide sequence ID" value="NZ_JBHUMM010000007.1"/>
</dbReference>
<dbReference type="InterPro" id="IPR050834">
    <property type="entry name" value="Glycosyltransf_2"/>
</dbReference>
<dbReference type="Pfam" id="PF00535">
    <property type="entry name" value="Glycos_transf_2"/>
    <property type="match status" value="1"/>
</dbReference>
<dbReference type="SUPFAM" id="SSF53448">
    <property type="entry name" value="Nucleotide-diphospho-sugar transferases"/>
    <property type="match status" value="1"/>
</dbReference>
<evidence type="ECO:0000313" key="4">
    <source>
        <dbReference type="Proteomes" id="UP001597497"/>
    </source>
</evidence>
<evidence type="ECO:0000313" key="3">
    <source>
        <dbReference type="EMBL" id="MFD2670848.1"/>
    </source>
</evidence>